<accession>A0A939GYZ8</accession>
<dbReference type="PIRSF" id="PIRSF028304">
    <property type="entry name" value="UCP028304"/>
    <property type="match status" value="1"/>
</dbReference>
<dbReference type="AlphaFoldDB" id="A0A939GYZ8"/>
<evidence type="ECO:0000313" key="1">
    <source>
        <dbReference type="EMBL" id="MBO1249846.1"/>
    </source>
</evidence>
<dbReference type="Pfam" id="PF05947">
    <property type="entry name" value="T6SS_TssF"/>
    <property type="match status" value="1"/>
</dbReference>
<dbReference type="PANTHER" id="PTHR35370:SF1">
    <property type="entry name" value="TYPE VI SECRETION SYSTEM COMPONENT TSSF1"/>
    <property type="match status" value="1"/>
</dbReference>
<reference evidence="1" key="1">
    <citation type="submission" date="2021-03" db="EMBL/GenBank/DDBJ databases">
        <title>Comamonas denitrificans.</title>
        <authorList>
            <person name="Finster K."/>
        </authorList>
    </citation>
    <scope>NUCLEOTIDE SEQUENCE</scope>
    <source>
        <strain evidence="1">MM2021_4</strain>
    </source>
</reference>
<name>A0A939GYZ8_9BURK</name>
<dbReference type="NCBIfam" id="TIGR03359">
    <property type="entry name" value="VI_chp_6"/>
    <property type="match status" value="1"/>
</dbReference>
<protein>
    <submittedName>
        <fullName evidence="1">Type VI secretion system baseplate subunit TssF</fullName>
    </submittedName>
</protein>
<dbReference type="RefSeq" id="WP_207575309.1">
    <property type="nucleotide sequence ID" value="NZ_JAFNME010000015.1"/>
</dbReference>
<dbReference type="EMBL" id="JAFNME010000015">
    <property type="protein sequence ID" value="MBO1249846.1"/>
    <property type="molecule type" value="Genomic_DNA"/>
</dbReference>
<gene>
    <name evidence="1" type="primary">tssF</name>
    <name evidence="1" type="ORF">J1777_08435</name>
</gene>
<sequence length="571" mass="64754">MLNSHYQNELAQLRRLANEFAQTNPALAPLLGIDSASDPDVERLLEGVAFLTGMVRQRLDDEFPEFIQELAQLLYPHYLQPLPCMTLLQFQPRAALQAPVHIEAGCEVFSVPVDGQRVRFRSTAPVDLEPLQLLSSQWEGGSGQERSIVLNFSLTVANPNDWKSDSLRFYLGGGLADASKLMRLLQLNLREIRIAAPGQPVTLLPAKYLRSVGFDTNNQLLPFPNNAHPAYRCLQEYFALPEKFLFVELSGFQQWHAREAGGQFSVRLMFENLPDWTMELSSNSFMLGVTPVINLFNQQAHPLRIDHKQTDYRIQPADHGQRMSIRIHSILNVSAYVAGDGERPLKQFNTFSQHDTYNLRIRASSIDMHGYDHYISLPYSEGKIPSEMTLSIDLLCTNGKLPESLRLGDLNQPSDNTPPRVEFKNIRGITPCQPPKFDDKLLWRMLSQLNANHFRLADCNYLRNLLSLYLPTIGEGAHDANQRRIDAIEKVTVTPERRFIRGLPVEGNVVRVDCRGDHFLSPGNFYMFGCVLDEFFAGCTAINSFTAFILFDTVNHETLKWPAKIGQQRLL</sequence>
<dbReference type="InterPro" id="IPR010272">
    <property type="entry name" value="T6SS_TssF"/>
</dbReference>
<dbReference type="Proteomes" id="UP000664731">
    <property type="component" value="Unassembled WGS sequence"/>
</dbReference>
<dbReference type="PANTHER" id="PTHR35370">
    <property type="entry name" value="CYTOPLASMIC PROTEIN-RELATED-RELATED"/>
    <property type="match status" value="1"/>
</dbReference>
<comment type="caution">
    <text evidence="1">The sequence shown here is derived from an EMBL/GenBank/DDBJ whole genome shotgun (WGS) entry which is preliminary data.</text>
</comment>
<evidence type="ECO:0000313" key="2">
    <source>
        <dbReference type="Proteomes" id="UP000664731"/>
    </source>
</evidence>
<keyword evidence="2" id="KW-1185">Reference proteome</keyword>
<organism evidence="1 2">
    <name type="scientific">Comamonas denitrificans</name>
    <dbReference type="NCBI Taxonomy" id="117506"/>
    <lineage>
        <taxon>Bacteria</taxon>
        <taxon>Pseudomonadati</taxon>
        <taxon>Pseudomonadota</taxon>
        <taxon>Betaproteobacteria</taxon>
        <taxon>Burkholderiales</taxon>
        <taxon>Comamonadaceae</taxon>
        <taxon>Comamonas</taxon>
    </lineage>
</organism>
<proteinExistence type="predicted"/>